<proteinExistence type="predicted"/>
<organism evidence="2 3">
    <name type="scientific">Parvimonas micra ATCC 33270</name>
    <dbReference type="NCBI Taxonomy" id="411465"/>
    <lineage>
        <taxon>Bacteria</taxon>
        <taxon>Bacillati</taxon>
        <taxon>Bacillota</taxon>
        <taxon>Tissierellia</taxon>
        <taxon>Tissierellales</taxon>
        <taxon>Peptoniphilaceae</taxon>
        <taxon>Parvimonas</taxon>
    </lineage>
</organism>
<protein>
    <submittedName>
        <fullName evidence="2">Uncharacterized protein</fullName>
    </submittedName>
</protein>
<keyword evidence="1" id="KW-0472">Membrane</keyword>
<sequence>MGSREPCCFTIGAIEFFSIAFFMYYFQFDFCCLM</sequence>
<name>A8SL61_9FIRM</name>
<keyword evidence="1" id="KW-0812">Transmembrane</keyword>
<reference evidence="2 3" key="1">
    <citation type="submission" date="2007-09" db="EMBL/GenBank/DDBJ databases">
        <title>Draft genome sequence of Peptostreptococcus micros (ATCC 33270).</title>
        <authorList>
            <person name="Sudarsanam P."/>
            <person name="Ley R."/>
            <person name="Guruge J."/>
            <person name="Turnbaugh P.J."/>
            <person name="Mahowald M."/>
            <person name="Liep D."/>
            <person name="Gordon J."/>
        </authorList>
    </citation>
    <scope>NUCLEOTIDE SEQUENCE [LARGE SCALE GENOMIC DNA]</scope>
    <source>
        <strain evidence="2 3">ATCC 33270</strain>
    </source>
</reference>
<evidence type="ECO:0000313" key="2">
    <source>
        <dbReference type="EMBL" id="EDP24299.1"/>
    </source>
</evidence>
<dbReference type="AlphaFoldDB" id="A8SL61"/>
<reference evidence="2 3" key="2">
    <citation type="submission" date="2007-09" db="EMBL/GenBank/DDBJ databases">
        <authorList>
            <person name="Fulton L."/>
            <person name="Clifton S."/>
            <person name="Fulton B."/>
            <person name="Xu J."/>
            <person name="Minx P."/>
            <person name="Pepin K.H."/>
            <person name="Johnson M."/>
            <person name="Thiruvilangam P."/>
            <person name="Bhonagiri V."/>
            <person name="Nash W.E."/>
            <person name="Mardis E.R."/>
            <person name="Wilson R.K."/>
        </authorList>
    </citation>
    <scope>NUCLEOTIDE SEQUENCE [LARGE SCALE GENOMIC DNA]</scope>
    <source>
        <strain evidence="2 3">ATCC 33270</strain>
    </source>
</reference>
<feature type="transmembrane region" description="Helical" evidence="1">
    <location>
        <begin position="7"/>
        <end position="26"/>
    </location>
</feature>
<comment type="caution">
    <text evidence="2">The sequence shown here is derived from an EMBL/GenBank/DDBJ whole genome shotgun (WGS) entry which is preliminary data.</text>
</comment>
<accession>A8SL61</accession>
<evidence type="ECO:0000313" key="3">
    <source>
        <dbReference type="Proteomes" id="UP000003162"/>
    </source>
</evidence>
<evidence type="ECO:0000256" key="1">
    <source>
        <dbReference type="SAM" id="Phobius"/>
    </source>
</evidence>
<dbReference type="EMBL" id="ABEE02000016">
    <property type="protein sequence ID" value="EDP24299.1"/>
    <property type="molecule type" value="Genomic_DNA"/>
</dbReference>
<gene>
    <name evidence="2" type="ORF">PEPMIC_00881</name>
</gene>
<keyword evidence="1" id="KW-1133">Transmembrane helix</keyword>
<dbReference type="Proteomes" id="UP000003162">
    <property type="component" value="Unassembled WGS sequence"/>
</dbReference>
<dbReference type="HOGENOM" id="CLU_3375134_0_0_9"/>